<dbReference type="SUPFAM" id="SSF56112">
    <property type="entry name" value="Protein kinase-like (PK-like)"/>
    <property type="match status" value="1"/>
</dbReference>
<gene>
    <name evidence="4" type="ORF">Ocin01_07996</name>
</gene>
<dbReference type="Proteomes" id="UP000094527">
    <property type="component" value="Unassembled WGS sequence"/>
</dbReference>
<feature type="domain" description="FATC" evidence="3">
    <location>
        <begin position="1946"/>
        <end position="1978"/>
    </location>
</feature>
<dbReference type="PANTHER" id="PTHR11139">
    <property type="entry name" value="ATAXIA TELANGIECTASIA MUTATED ATM -RELATED"/>
    <property type="match status" value="1"/>
</dbReference>
<dbReference type="Gene3D" id="1.10.1070.11">
    <property type="entry name" value="Phosphatidylinositol 3-/4-kinase, catalytic domain"/>
    <property type="match status" value="1"/>
</dbReference>
<dbReference type="Pfam" id="PF02260">
    <property type="entry name" value="FATC"/>
    <property type="match status" value="1"/>
</dbReference>
<dbReference type="SMART" id="SM01343">
    <property type="entry name" value="FATC"/>
    <property type="match status" value="1"/>
</dbReference>
<organism evidence="4 5">
    <name type="scientific">Orchesella cincta</name>
    <name type="common">Springtail</name>
    <name type="synonym">Podura cincta</name>
    <dbReference type="NCBI Taxonomy" id="48709"/>
    <lineage>
        <taxon>Eukaryota</taxon>
        <taxon>Metazoa</taxon>
        <taxon>Ecdysozoa</taxon>
        <taxon>Arthropoda</taxon>
        <taxon>Hexapoda</taxon>
        <taxon>Collembola</taxon>
        <taxon>Entomobryomorpha</taxon>
        <taxon>Entomobryoidea</taxon>
        <taxon>Orchesellidae</taxon>
        <taxon>Orchesellinae</taxon>
        <taxon>Orchesella</taxon>
    </lineage>
</organism>
<protein>
    <submittedName>
        <fullName evidence="4">Serine/threonine-protein kinase SMG1</fullName>
    </submittedName>
</protein>
<dbReference type="InterPro" id="IPR011009">
    <property type="entry name" value="Kinase-like_dom_sf"/>
</dbReference>
<comment type="caution">
    <text evidence="4">The sequence shown here is derived from an EMBL/GenBank/DDBJ whole genome shotgun (WGS) entry which is preliminary data.</text>
</comment>
<dbReference type="SMART" id="SM00146">
    <property type="entry name" value="PI3Kc"/>
    <property type="match status" value="1"/>
</dbReference>
<dbReference type="GO" id="GO:0000184">
    <property type="term" value="P:nuclear-transcribed mRNA catabolic process, nonsense-mediated decay"/>
    <property type="evidence" value="ECO:0007669"/>
    <property type="project" value="TreeGrafter"/>
</dbReference>
<dbReference type="PANTHER" id="PTHR11139:SF71">
    <property type="entry name" value="SERINE_THREONINE-PROTEIN KINASE SMG1"/>
    <property type="match status" value="1"/>
</dbReference>
<dbReference type="STRING" id="48709.A0A1D2N066"/>
<keyword evidence="4" id="KW-0418">Kinase</keyword>
<feature type="compositionally biased region" description="Basic and acidic residues" evidence="1">
    <location>
        <begin position="18"/>
        <end position="27"/>
    </location>
</feature>
<evidence type="ECO:0000313" key="4">
    <source>
        <dbReference type="EMBL" id="ODM98683.1"/>
    </source>
</evidence>
<dbReference type="PROSITE" id="PS50290">
    <property type="entry name" value="PI3_4_KINASE_3"/>
    <property type="match status" value="1"/>
</dbReference>
<dbReference type="InterPro" id="IPR000403">
    <property type="entry name" value="PI3/4_kinase_cat_dom"/>
</dbReference>
<evidence type="ECO:0000259" key="2">
    <source>
        <dbReference type="PROSITE" id="PS50290"/>
    </source>
</evidence>
<dbReference type="GO" id="GO:0005634">
    <property type="term" value="C:nucleus"/>
    <property type="evidence" value="ECO:0007669"/>
    <property type="project" value="TreeGrafter"/>
</dbReference>
<proteinExistence type="predicted"/>
<dbReference type="Pfam" id="PF00454">
    <property type="entry name" value="PI3_PI4_kinase"/>
    <property type="match status" value="1"/>
</dbReference>
<name>A0A1D2N066_ORCCI</name>
<feature type="domain" description="PI3K/PI4K catalytic" evidence="2">
    <location>
        <begin position="1507"/>
        <end position="1815"/>
    </location>
</feature>
<feature type="compositionally biased region" description="Polar residues" evidence="1">
    <location>
        <begin position="1"/>
        <end position="10"/>
    </location>
</feature>
<dbReference type="OMA" id="TICRVIS"/>
<dbReference type="InterPro" id="IPR050517">
    <property type="entry name" value="DDR_Repair_Kinase"/>
</dbReference>
<sequence>MYSGVSTGSSHDVRGRRRDKDLEDDRSYAFGGGGDGSSKGKNEEVRISRLTRLLARMDNEESFLTICGQIEGALVEAENQKYVSRCFQCLCPSFLEVFKGLGGIPWEGAGSKRFALLLFNICRAMDNQTTKLFQWLVDIIVRTARGSQTHVSSSAFVMENVSIHLISMVDRDDIITFIKCVYDVLEDVGNPRVFRVLGTIFVSGTNLTSSTWRNTHFQDFIDMVVGWMVDVRQSPGQFASCTELLDNSKNQFLKDLRFLVTLMSQILEDLEQAIKKVQPTLRSDSDEFRKVLQLVRAFTSLLALECPLEKEIVTEFCDRLVVSTLQFIRMCEPHRSMERKYHYDLLSTVNKGLFYAGGVISQSITKYFRALLKLGSANSSYIKWPKLFLISFFESISVWMEVAVSQTQLPEDILEICDLLLSLMDDMHKTLPSHDKHYVLNLLIALLRTRNVTLLQKTYGWLISKLPSSDKLESKAVQDDDCCLFVLAGLADLISNKGSSILSLWALQPAVFEVLVDVTNMKVHQRTRHCAMELLKTHCSVHSHFVSSIASTGTFNADSPGTRFLPALMDFWVENLKLLTDPEDKWIAEWVFEFLQNTNSYSSLLYQAKPEFFQGFLDIITQKGSLLNYGAKVLEWFCQDPNYMSLDAIHEIIRSRLIMLLFDEKLPERIKRQYRNALYQIPQLIVLPDASFVEDCIETEVMYNEDNNCINGLTSTEFNLFLHELLVANSASIPKIDSDSRTSVHNDNNLLSVAADHLIRMKLKTPLGKPQDFFGQLLMIFKRSRASKVPVAVWKLHFVFELETKFQLWIHGSAMNETDLTEHVKQFYLMNKHPFLEWLKRIRTEIIDTCLMSKEYSLAYFNAALMGDKPKMEYALFHMKDSLGLQGMDNLIGHYFLEGNYEDTLKLIESSTESNSSMCTEVKELSQKMLDDCMELLQQWPEPEKKTGGLENIPRSLIEGSVTNLLDLQLANIQKTDMSIMVEPDVLQSVKLPTIQKIHAWLVMSTPEDVLTDRKESIERIKLDKMLKAGNIEYVKNWLVKKDVNVNNITSDEDLSCLSLTSIPVATLKVCADYYAKMLEYRKSAVLYNILRELVTGSLDSDLAHQVTSSLSARILESDEFFNVFSSESLSHCDRLETIRSLHQVALHSFPECAKSWLSFGDFAYNHSDNLSAFDSLESNSMKYTAMECYSKYIQLNHETCDPTLSSHVKLHHPKVVVMTRLLQLYREGYHFIPQDVINSEDWFILLAELAQHPELRSHLIDKYPEQTALFLSSHDVNRASNKQTVRRRNIFDLSPFAFVDTSEEPLSSSVILSNLSQLEKKPDSDETEKYRISYEFRSYLNLPACATVFAQELLRLASPMEEMWVWSLERVAVDWMRRLTYLRKECARTLSSEKIRIFINPILTYLQALLSITSSSHSPADVNFINRHKNDLQKYIDLMFSSCSLEDIASAMNSLLKYSERFGILVNNKLALSLFSPKLADPNFYEDSNFSICLPGQSRNIKICSLHAVVHALPTKTKPKRIRILASNGKYYDYLVKGTENLNIDCGVMQFLKVAQSLFNLPTRTYSVTPLGKRGGLIQIVPDAVPLFTLYKKHLQRNKSLEKTSEMFWRRMNDLGYEDRSSLTALREVYETLCSETSCDLITRELLLAAGTPSQWLDSVRTFTRDCSVGSGLGFLLGIGDRHLDNMLVNVNRGKFIHVDFTIIFGKGTTLRVPEKVPFRLTQNVASVLQFPGPSGVFSVLMQKVLTSIKDHRETAIHLIRNIAFCQQYDEDAPVDLTKILLSEVNSAVQLFLCRLHQDLSVLHSIRCDVEEIKDSNNGDPVRKLSRKMNRWRRMLINVNTVLQFISSVTNADSPYAEVASLVNNEWTEHFQACLEMGMEQQTQQKTVFLQSLDATEKLLIHIKAALESITDWNLDMMKLQDSALQIIDLNKVEVLVKYAEMNIQSYNPASTVTRLVEEATSVDNLSQMYEGWTSWV</sequence>
<evidence type="ECO:0000313" key="5">
    <source>
        <dbReference type="Proteomes" id="UP000094527"/>
    </source>
</evidence>
<evidence type="ECO:0000259" key="3">
    <source>
        <dbReference type="PROSITE" id="PS51190"/>
    </source>
</evidence>
<keyword evidence="4" id="KW-0808">Transferase</keyword>
<feature type="region of interest" description="Disordered" evidence="1">
    <location>
        <begin position="1"/>
        <end position="42"/>
    </location>
</feature>
<dbReference type="InterPro" id="IPR003152">
    <property type="entry name" value="FATC_dom"/>
</dbReference>
<dbReference type="OrthoDB" id="10065496at2759"/>
<accession>A0A1D2N066</accession>
<dbReference type="InterPro" id="IPR036940">
    <property type="entry name" value="PI3/4_kinase_cat_sf"/>
</dbReference>
<dbReference type="Gene3D" id="3.30.1010.10">
    <property type="entry name" value="Phosphatidylinositol 3-kinase Catalytic Subunit, Chain A, domain 4"/>
    <property type="match status" value="1"/>
</dbReference>
<evidence type="ECO:0000256" key="1">
    <source>
        <dbReference type="SAM" id="MobiDB-lite"/>
    </source>
</evidence>
<keyword evidence="5" id="KW-1185">Reference proteome</keyword>
<reference evidence="4 5" key="1">
    <citation type="journal article" date="2016" name="Genome Biol. Evol.">
        <title>Gene Family Evolution Reflects Adaptation to Soil Environmental Stressors in the Genome of the Collembolan Orchesella cincta.</title>
        <authorList>
            <person name="Faddeeva-Vakhrusheva A."/>
            <person name="Derks M.F."/>
            <person name="Anvar S.Y."/>
            <person name="Agamennone V."/>
            <person name="Suring W."/>
            <person name="Smit S."/>
            <person name="van Straalen N.M."/>
            <person name="Roelofs D."/>
        </authorList>
    </citation>
    <scope>NUCLEOTIDE SEQUENCE [LARGE SCALE GENOMIC DNA]</scope>
    <source>
        <tissue evidence="4">Mixed pool</tissue>
    </source>
</reference>
<dbReference type="PROSITE" id="PS51190">
    <property type="entry name" value="FATC"/>
    <property type="match status" value="1"/>
</dbReference>
<dbReference type="GO" id="GO:0004674">
    <property type="term" value="F:protein serine/threonine kinase activity"/>
    <property type="evidence" value="ECO:0007669"/>
    <property type="project" value="TreeGrafter"/>
</dbReference>
<dbReference type="EMBL" id="LJIJ01000335">
    <property type="protein sequence ID" value="ODM98683.1"/>
    <property type="molecule type" value="Genomic_DNA"/>
</dbReference>